<proteinExistence type="predicted"/>
<dbReference type="EMBL" id="FNIV01000015">
    <property type="protein sequence ID" value="SDO89772.1"/>
    <property type="molecule type" value="Genomic_DNA"/>
</dbReference>
<dbReference type="Proteomes" id="UP000199075">
    <property type="component" value="Unassembled WGS sequence"/>
</dbReference>
<dbReference type="RefSeq" id="WP_176760316.1">
    <property type="nucleotide sequence ID" value="NZ_FNIV01000015.1"/>
</dbReference>
<organism evidence="1 2">
    <name type="scientific">Halomonas shengliensis</name>
    <dbReference type="NCBI Taxonomy" id="419597"/>
    <lineage>
        <taxon>Bacteria</taxon>
        <taxon>Pseudomonadati</taxon>
        <taxon>Pseudomonadota</taxon>
        <taxon>Gammaproteobacteria</taxon>
        <taxon>Oceanospirillales</taxon>
        <taxon>Halomonadaceae</taxon>
        <taxon>Halomonas</taxon>
    </lineage>
</organism>
<evidence type="ECO:0000313" key="2">
    <source>
        <dbReference type="Proteomes" id="UP000199075"/>
    </source>
</evidence>
<dbReference type="AlphaFoldDB" id="A0A1H0NAP9"/>
<sequence>MTPSVETYPTIWDRSGTSRVIVRPLLRRLWRGMIRLAEAQCAAHERRGFLPYS</sequence>
<name>A0A1H0NAP9_9GAMM</name>
<gene>
    <name evidence="1" type="ORF">SAMN04487957_1153</name>
</gene>
<evidence type="ECO:0000313" key="1">
    <source>
        <dbReference type="EMBL" id="SDO89772.1"/>
    </source>
</evidence>
<protein>
    <submittedName>
        <fullName evidence="1">Uncharacterized protein</fullName>
    </submittedName>
</protein>
<keyword evidence="2" id="KW-1185">Reference proteome</keyword>
<accession>A0A1H0NAP9</accession>
<reference evidence="2" key="1">
    <citation type="submission" date="2016-10" db="EMBL/GenBank/DDBJ databases">
        <authorList>
            <person name="Varghese N."/>
            <person name="Submissions S."/>
        </authorList>
    </citation>
    <scope>NUCLEOTIDE SEQUENCE [LARGE SCALE GENOMIC DNA]</scope>
    <source>
        <strain evidence="2">CGMCC 1.6444</strain>
    </source>
</reference>